<organism evidence="9 10">
    <name type="scientific">Sulfobacillus acidophilus (strain ATCC 700253 / DSM 10332 / NAL)</name>
    <dbReference type="NCBI Taxonomy" id="679936"/>
    <lineage>
        <taxon>Bacteria</taxon>
        <taxon>Bacillati</taxon>
        <taxon>Bacillota</taxon>
        <taxon>Clostridia</taxon>
        <taxon>Eubacteriales</taxon>
        <taxon>Clostridiales Family XVII. Incertae Sedis</taxon>
        <taxon>Sulfobacillus</taxon>
    </lineage>
</organism>
<keyword evidence="4" id="KW-0410">Iron transport</keyword>
<keyword evidence="10" id="KW-1185">Reference proteome</keyword>
<reference evidence="10" key="1">
    <citation type="submission" date="2011-12" db="EMBL/GenBank/DDBJ databases">
        <title>The complete genome of chromosome of Sulfobacillus acidophilus DSM 10332.</title>
        <authorList>
            <person name="Lucas S."/>
            <person name="Han J."/>
            <person name="Lapidus A."/>
            <person name="Bruce D."/>
            <person name="Goodwin L."/>
            <person name="Pitluck S."/>
            <person name="Peters L."/>
            <person name="Kyrpides N."/>
            <person name="Mavromatis K."/>
            <person name="Ivanova N."/>
            <person name="Mikhailova N."/>
            <person name="Chertkov O."/>
            <person name="Saunders E."/>
            <person name="Detter J.C."/>
            <person name="Tapia R."/>
            <person name="Han C."/>
            <person name="Land M."/>
            <person name="Hauser L."/>
            <person name="Markowitz V."/>
            <person name="Cheng J.-F."/>
            <person name="Hugenholtz P."/>
            <person name="Woyke T."/>
            <person name="Wu D."/>
            <person name="Pukall R."/>
            <person name="Gehrich-Schroeter G."/>
            <person name="Schneider S."/>
            <person name="Klenk H.-P."/>
            <person name="Eisen J.A."/>
        </authorList>
    </citation>
    <scope>NUCLEOTIDE SEQUENCE [LARGE SCALE GENOMIC DNA]</scope>
    <source>
        <strain evidence="10">ATCC 700253 / DSM 10332 / NAL</strain>
    </source>
</reference>
<evidence type="ECO:0000256" key="2">
    <source>
        <dbReference type="ARBA" id="ARBA00022448"/>
    </source>
</evidence>
<dbReference type="AlphaFoldDB" id="G8TTE5"/>
<evidence type="ECO:0000313" key="9">
    <source>
        <dbReference type="EMBL" id="AEW04525.1"/>
    </source>
</evidence>
<accession>G8TTE5</accession>
<dbReference type="GO" id="GO:0016887">
    <property type="term" value="F:ATP hydrolysis activity"/>
    <property type="evidence" value="ECO:0007669"/>
    <property type="project" value="InterPro"/>
</dbReference>
<dbReference type="Gene3D" id="3.40.50.300">
    <property type="entry name" value="P-loop containing nucleotide triphosphate hydrolases"/>
    <property type="match status" value="2"/>
</dbReference>
<evidence type="ECO:0000256" key="3">
    <source>
        <dbReference type="ARBA" id="ARBA00022475"/>
    </source>
</evidence>
<dbReference type="SMART" id="SM00382">
    <property type="entry name" value="AAA"/>
    <property type="match status" value="1"/>
</dbReference>
<dbReference type="SUPFAM" id="SSF52540">
    <property type="entry name" value="P-loop containing nucleoside triphosphate hydrolases"/>
    <property type="match status" value="1"/>
</dbReference>
<keyword evidence="7" id="KW-0472">Membrane</keyword>
<dbReference type="GO" id="GO:0006826">
    <property type="term" value="P:iron ion transport"/>
    <property type="evidence" value="ECO:0007669"/>
    <property type="project" value="UniProtKB-KW"/>
</dbReference>
<gene>
    <name evidence="9" type="ordered locus">Sulac_1025</name>
</gene>
<reference evidence="9 10" key="2">
    <citation type="journal article" date="2012" name="Stand. Genomic Sci.">
        <title>Complete genome sequence of the moderately thermophilic mineral-sulfide-oxidizing firmicute Sulfobacillus acidophilus type strain (NAL(T)).</title>
        <authorList>
            <person name="Anderson I."/>
            <person name="Chertkov O."/>
            <person name="Chen A."/>
            <person name="Saunders E."/>
            <person name="Lapidus A."/>
            <person name="Nolan M."/>
            <person name="Lucas S."/>
            <person name="Hammon N."/>
            <person name="Deshpande S."/>
            <person name="Cheng J.F."/>
            <person name="Han C."/>
            <person name="Tapia R."/>
            <person name="Goodwin L.A."/>
            <person name="Pitluck S."/>
            <person name="Liolios K."/>
            <person name="Pagani I."/>
            <person name="Ivanova N."/>
            <person name="Mikhailova N."/>
            <person name="Pati A."/>
            <person name="Palaniappan K."/>
            <person name="Land M."/>
            <person name="Pan C."/>
            <person name="Rohde M."/>
            <person name="Pukall R."/>
            <person name="Goker M."/>
            <person name="Detter J.C."/>
            <person name="Woyke T."/>
            <person name="Bristow J."/>
            <person name="Eisen J.A."/>
            <person name="Markowitz V."/>
            <person name="Hugenholtz P."/>
            <person name="Kyrpides N.C."/>
            <person name="Klenk H.P."/>
            <person name="Mavromatis K."/>
        </authorList>
    </citation>
    <scope>NUCLEOTIDE SEQUENCE [LARGE SCALE GENOMIC DNA]</scope>
    <source>
        <strain evidence="10">ATCC 700253 / DSM 10332 / NAL</strain>
    </source>
</reference>
<keyword evidence="5" id="KW-0408">Iron</keyword>
<dbReference type="PATRIC" id="fig|679936.5.peg.1084"/>
<dbReference type="GO" id="GO:0006302">
    <property type="term" value="P:double-strand break repair"/>
    <property type="evidence" value="ECO:0007669"/>
    <property type="project" value="InterPro"/>
</dbReference>
<proteinExistence type="predicted"/>
<evidence type="ECO:0000256" key="4">
    <source>
        <dbReference type="ARBA" id="ARBA00022496"/>
    </source>
</evidence>
<keyword evidence="3" id="KW-1003">Cell membrane</keyword>
<evidence type="ECO:0000259" key="8">
    <source>
        <dbReference type="SMART" id="SM00382"/>
    </source>
</evidence>
<evidence type="ECO:0000256" key="6">
    <source>
        <dbReference type="ARBA" id="ARBA00023065"/>
    </source>
</evidence>
<evidence type="ECO:0000256" key="1">
    <source>
        <dbReference type="ARBA" id="ARBA00004202"/>
    </source>
</evidence>
<dbReference type="InterPro" id="IPR051535">
    <property type="entry name" value="Siderophore_ABC-ATPase"/>
</dbReference>
<dbReference type="InterPro" id="IPR003959">
    <property type="entry name" value="ATPase_AAA_core"/>
</dbReference>
<name>G8TTE5_SULAD</name>
<dbReference type="PANTHER" id="PTHR42771">
    <property type="entry name" value="IRON(3+)-HYDROXAMATE IMPORT ATP-BINDING PROTEIN FHUC"/>
    <property type="match status" value="1"/>
</dbReference>
<dbReference type="InterPro" id="IPR027417">
    <property type="entry name" value="P-loop_NTPase"/>
</dbReference>
<dbReference type="GO" id="GO:0005524">
    <property type="term" value="F:ATP binding"/>
    <property type="evidence" value="ECO:0007669"/>
    <property type="project" value="InterPro"/>
</dbReference>
<dbReference type="STRING" id="679936.Sulac_1025"/>
<dbReference type="PANTHER" id="PTHR42771:SF2">
    <property type="entry name" value="IRON(3+)-HYDROXAMATE IMPORT ATP-BINDING PROTEIN FHUC"/>
    <property type="match status" value="1"/>
</dbReference>
<keyword evidence="6" id="KW-0406">Ion transport</keyword>
<dbReference type="Pfam" id="PF13476">
    <property type="entry name" value="AAA_23"/>
    <property type="match status" value="1"/>
</dbReference>
<evidence type="ECO:0000256" key="7">
    <source>
        <dbReference type="ARBA" id="ARBA00023136"/>
    </source>
</evidence>
<dbReference type="Pfam" id="PF13304">
    <property type="entry name" value="AAA_21"/>
    <property type="match status" value="1"/>
</dbReference>
<dbReference type="Proteomes" id="UP000005439">
    <property type="component" value="Chromosome"/>
</dbReference>
<comment type="subcellular location">
    <subcellularLocation>
        <location evidence="1">Cell membrane</location>
        <topology evidence="1">Peripheral membrane protein</topology>
    </subcellularLocation>
</comment>
<sequence>MVLINRGVFLKNIYLQEGSTETYPYNIPAFRGLAKIELTTAVTFLVGENGSGKSTLLEAIASAAGFNPEGGSRDHRFATVESPTGLENAIRLSWFPKATSGFFLRAESFFNFSSYLDEMAKDFPDKAYQAYGGKSLHRQSHGEAFFALFTHRFRNRGKALYLLDEPEAALSPARQLAFLRLMWDHEQRGQSQFLIATHSPILLGYPHATILTCDTQPLSVIAYEDTEHYRITKQFLLNREGVLKELFKPDPD</sequence>
<feature type="domain" description="AAA+ ATPase" evidence="8">
    <location>
        <begin position="39"/>
        <end position="222"/>
    </location>
</feature>
<dbReference type="InterPro" id="IPR003593">
    <property type="entry name" value="AAA+_ATPase"/>
</dbReference>
<keyword evidence="2" id="KW-0813">Transport</keyword>
<dbReference type="GO" id="GO:0005886">
    <property type="term" value="C:plasma membrane"/>
    <property type="evidence" value="ECO:0007669"/>
    <property type="project" value="UniProtKB-SubCell"/>
</dbReference>
<protein>
    <submittedName>
        <fullName evidence="9">AAA ATPase</fullName>
    </submittedName>
</protein>
<dbReference type="InterPro" id="IPR038729">
    <property type="entry name" value="Rad50/SbcC_AAA"/>
</dbReference>
<evidence type="ECO:0000256" key="5">
    <source>
        <dbReference type="ARBA" id="ARBA00023004"/>
    </source>
</evidence>
<evidence type="ECO:0000313" key="10">
    <source>
        <dbReference type="Proteomes" id="UP000005439"/>
    </source>
</evidence>
<dbReference type="HOGENOM" id="CLU_079631_2_0_9"/>
<dbReference type="KEGG" id="sap:Sulac_1025"/>
<dbReference type="EMBL" id="CP003179">
    <property type="protein sequence ID" value="AEW04525.1"/>
    <property type="molecule type" value="Genomic_DNA"/>
</dbReference>